<sequence>MSCPDITLMSFEYCGIGDEKSFQCNPSQNKCVPETRSSSNIVEEESLGEDPDDEGEDEEDTTWLEKEVCEEQDDDDGAEGQ</sequence>
<comment type="caution">
    <text evidence="1">The sequence shown here is derived from an EMBL/GenBank/DDBJ whole genome shotgun (WGS) entry which is preliminary data.</text>
</comment>
<dbReference type="EMBL" id="CM047583">
    <property type="protein sequence ID" value="KAI9913378.1"/>
    <property type="molecule type" value="Genomic_DNA"/>
</dbReference>
<evidence type="ECO:0000313" key="2">
    <source>
        <dbReference type="Proteomes" id="UP001163321"/>
    </source>
</evidence>
<protein>
    <submittedName>
        <fullName evidence="1">Uncharacterized protein</fullName>
    </submittedName>
</protein>
<reference evidence="1 2" key="1">
    <citation type="journal article" date="2022" name="bioRxiv">
        <title>The genome of the oomycete Peronosclerospora sorghi, a cosmopolitan pathogen of maize and sorghum, is inflated with dispersed pseudogenes.</title>
        <authorList>
            <person name="Fletcher K."/>
            <person name="Martin F."/>
            <person name="Isakeit T."/>
            <person name="Cavanaugh K."/>
            <person name="Magill C."/>
            <person name="Michelmore R."/>
        </authorList>
    </citation>
    <scope>NUCLEOTIDE SEQUENCE [LARGE SCALE GENOMIC DNA]</scope>
    <source>
        <strain evidence="1">P6</strain>
    </source>
</reference>
<keyword evidence="2" id="KW-1185">Reference proteome</keyword>
<name>A0ACC0W5J1_9STRA</name>
<organism evidence="1 2">
    <name type="scientific">Peronosclerospora sorghi</name>
    <dbReference type="NCBI Taxonomy" id="230839"/>
    <lineage>
        <taxon>Eukaryota</taxon>
        <taxon>Sar</taxon>
        <taxon>Stramenopiles</taxon>
        <taxon>Oomycota</taxon>
        <taxon>Peronosporomycetes</taxon>
        <taxon>Peronosporales</taxon>
        <taxon>Peronosporaceae</taxon>
        <taxon>Peronosclerospora</taxon>
    </lineage>
</organism>
<evidence type="ECO:0000313" key="1">
    <source>
        <dbReference type="EMBL" id="KAI9913378.1"/>
    </source>
</evidence>
<accession>A0ACC0W5J1</accession>
<dbReference type="Proteomes" id="UP001163321">
    <property type="component" value="Chromosome 4"/>
</dbReference>
<gene>
    <name evidence="1" type="ORF">PsorP6_005969</name>
</gene>
<proteinExistence type="predicted"/>